<dbReference type="EMBL" id="DTLB01000028">
    <property type="protein sequence ID" value="HFW32265.1"/>
    <property type="molecule type" value="Genomic_DNA"/>
</dbReference>
<dbReference type="InterPro" id="IPR044878">
    <property type="entry name" value="UbiA_sf"/>
</dbReference>
<feature type="transmembrane region" description="Helical" evidence="5">
    <location>
        <begin position="222"/>
        <end position="242"/>
    </location>
</feature>
<dbReference type="Gene3D" id="1.20.120.1780">
    <property type="entry name" value="UbiA prenyltransferase"/>
    <property type="match status" value="1"/>
</dbReference>
<accession>A0A7C3RLB1</accession>
<evidence type="ECO:0000256" key="3">
    <source>
        <dbReference type="ARBA" id="ARBA00022989"/>
    </source>
</evidence>
<sequence>MENSLANINQLKVPSKFLRLLRPVAWLCFLLPFAVGFGFGATPNTSILHAFLGLLSFMFWMSFSFTINAIFDRDVDRFHDGRVKDLNLSLQPLVTGEISLREAWLYCLIFFVLSLATAAAINLNFFLAMLAANIIGFVYSAPPRFKAKPVMDVVCNALAALLAFYAGLSIGGAEMPVAVYPATFFLAATFYIPTAVSDYEFDRKAGLKNTPVYFGPERALKSLFPLSAITIFLWAYVFMISGRMELKLMSPLIIFYTIAYTVLINSRWNGIRLNVTPNIILLPFGVLSAIFIAYGFAVIAVLG</sequence>
<evidence type="ECO:0000256" key="5">
    <source>
        <dbReference type="SAM" id="Phobius"/>
    </source>
</evidence>
<dbReference type="AlphaFoldDB" id="A0A7C3RLB1"/>
<evidence type="ECO:0000313" key="6">
    <source>
        <dbReference type="EMBL" id="HFW32265.1"/>
    </source>
</evidence>
<comment type="subcellular location">
    <subcellularLocation>
        <location evidence="1">Cell membrane</location>
        <topology evidence="1">Multi-pass membrane protein</topology>
    </subcellularLocation>
</comment>
<name>A0A7C3RLB1_ARCFL</name>
<protein>
    <submittedName>
        <fullName evidence="6">Uncharacterized protein</fullName>
    </submittedName>
</protein>
<keyword evidence="3 5" id="KW-1133">Transmembrane helix</keyword>
<dbReference type="PANTHER" id="PTHR42723">
    <property type="entry name" value="CHLOROPHYLL SYNTHASE"/>
    <property type="match status" value="1"/>
</dbReference>
<organism evidence="6">
    <name type="scientific">Archaeoglobus fulgidus</name>
    <dbReference type="NCBI Taxonomy" id="2234"/>
    <lineage>
        <taxon>Archaea</taxon>
        <taxon>Methanobacteriati</taxon>
        <taxon>Methanobacteriota</taxon>
        <taxon>Archaeoglobi</taxon>
        <taxon>Archaeoglobales</taxon>
        <taxon>Archaeoglobaceae</taxon>
        <taxon>Archaeoglobus</taxon>
    </lineage>
</organism>
<comment type="caution">
    <text evidence="6">The sequence shown here is derived from an EMBL/GenBank/DDBJ whole genome shotgun (WGS) entry which is preliminary data.</text>
</comment>
<feature type="transmembrane region" description="Helical" evidence="5">
    <location>
        <begin position="47"/>
        <end position="71"/>
    </location>
</feature>
<dbReference type="Gene3D" id="1.10.357.140">
    <property type="entry name" value="UbiA prenyltransferase"/>
    <property type="match status" value="1"/>
</dbReference>
<gene>
    <name evidence="6" type="ORF">ENW66_04855</name>
</gene>
<evidence type="ECO:0000256" key="4">
    <source>
        <dbReference type="ARBA" id="ARBA00023136"/>
    </source>
</evidence>
<evidence type="ECO:0000256" key="1">
    <source>
        <dbReference type="ARBA" id="ARBA00004651"/>
    </source>
</evidence>
<keyword evidence="2 5" id="KW-0812">Transmembrane</keyword>
<dbReference type="InterPro" id="IPR050475">
    <property type="entry name" value="Prenyltransferase_related"/>
</dbReference>
<proteinExistence type="predicted"/>
<feature type="transmembrane region" description="Helical" evidence="5">
    <location>
        <begin position="179"/>
        <end position="201"/>
    </location>
</feature>
<dbReference type="Pfam" id="PF01040">
    <property type="entry name" value="UbiA"/>
    <property type="match status" value="1"/>
</dbReference>
<feature type="transmembrane region" description="Helical" evidence="5">
    <location>
        <begin position="103"/>
        <end position="119"/>
    </location>
</feature>
<feature type="transmembrane region" description="Helical" evidence="5">
    <location>
        <begin position="20"/>
        <end position="41"/>
    </location>
</feature>
<evidence type="ECO:0000256" key="2">
    <source>
        <dbReference type="ARBA" id="ARBA00022692"/>
    </source>
</evidence>
<feature type="transmembrane region" description="Helical" evidence="5">
    <location>
        <begin position="153"/>
        <end position="173"/>
    </location>
</feature>
<reference evidence="6" key="1">
    <citation type="journal article" date="2020" name="mSystems">
        <title>Genome- and Community-Level Interaction Insights into Carbon Utilization and Element Cycling Functions of Hydrothermarchaeota in Hydrothermal Sediment.</title>
        <authorList>
            <person name="Zhou Z."/>
            <person name="Liu Y."/>
            <person name="Xu W."/>
            <person name="Pan J."/>
            <person name="Luo Z.H."/>
            <person name="Li M."/>
        </authorList>
    </citation>
    <scope>NUCLEOTIDE SEQUENCE [LARGE SCALE GENOMIC DNA]</scope>
    <source>
        <strain evidence="6">SpSt-87</strain>
    </source>
</reference>
<keyword evidence="4 5" id="KW-0472">Membrane</keyword>
<feature type="transmembrane region" description="Helical" evidence="5">
    <location>
        <begin position="280"/>
        <end position="302"/>
    </location>
</feature>
<dbReference type="PANTHER" id="PTHR42723:SF1">
    <property type="entry name" value="CHLOROPHYLL SYNTHASE, CHLOROPLASTIC"/>
    <property type="match status" value="1"/>
</dbReference>
<feature type="transmembrane region" description="Helical" evidence="5">
    <location>
        <begin position="248"/>
        <end position="268"/>
    </location>
</feature>
<dbReference type="GO" id="GO:0005886">
    <property type="term" value="C:plasma membrane"/>
    <property type="evidence" value="ECO:0007669"/>
    <property type="project" value="UniProtKB-SubCell"/>
</dbReference>
<dbReference type="InterPro" id="IPR000537">
    <property type="entry name" value="UbiA_prenyltransferase"/>
</dbReference>
<dbReference type="GO" id="GO:0016765">
    <property type="term" value="F:transferase activity, transferring alkyl or aryl (other than methyl) groups"/>
    <property type="evidence" value="ECO:0007669"/>
    <property type="project" value="InterPro"/>
</dbReference>